<dbReference type="Proteomes" id="UP001139981">
    <property type="component" value="Unassembled WGS sequence"/>
</dbReference>
<comment type="caution">
    <text evidence="1">The sequence shown here is derived from an EMBL/GenBank/DDBJ whole genome shotgun (WGS) entry which is preliminary data.</text>
</comment>
<protein>
    <submittedName>
        <fullName evidence="1">Uncharacterized protein</fullName>
    </submittedName>
</protein>
<name>A0ACC1LY84_9FUNG</name>
<proteinExistence type="predicted"/>
<evidence type="ECO:0000313" key="2">
    <source>
        <dbReference type="Proteomes" id="UP001139981"/>
    </source>
</evidence>
<keyword evidence="2" id="KW-1185">Reference proteome</keyword>
<reference evidence="1" key="1">
    <citation type="submission" date="2022-07" db="EMBL/GenBank/DDBJ databases">
        <title>Phylogenomic reconstructions and comparative analyses of Kickxellomycotina fungi.</title>
        <authorList>
            <person name="Reynolds N.K."/>
            <person name="Stajich J.E."/>
            <person name="Barry K."/>
            <person name="Grigoriev I.V."/>
            <person name="Crous P."/>
            <person name="Smith M.E."/>
        </authorList>
    </citation>
    <scope>NUCLEOTIDE SEQUENCE</scope>
    <source>
        <strain evidence="1">CBS 190363</strain>
    </source>
</reference>
<gene>
    <name evidence="1" type="ORF">IWW38_004905</name>
</gene>
<feature type="non-terminal residue" evidence="1">
    <location>
        <position position="75"/>
    </location>
</feature>
<organism evidence="1 2">
    <name type="scientific">Coemansia aciculifera</name>
    <dbReference type="NCBI Taxonomy" id="417176"/>
    <lineage>
        <taxon>Eukaryota</taxon>
        <taxon>Fungi</taxon>
        <taxon>Fungi incertae sedis</taxon>
        <taxon>Zoopagomycota</taxon>
        <taxon>Kickxellomycotina</taxon>
        <taxon>Kickxellomycetes</taxon>
        <taxon>Kickxellales</taxon>
        <taxon>Kickxellaceae</taxon>
        <taxon>Coemansia</taxon>
    </lineage>
</organism>
<feature type="non-terminal residue" evidence="1">
    <location>
        <position position="1"/>
    </location>
</feature>
<sequence>DLFTPERLNDIKHGVATKASTWGFLRSQFPPKHSELASLYSDATNGDDYDIAFSQAATMTAYAIELLQDATDSQN</sequence>
<accession>A0ACC1LY84</accession>
<evidence type="ECO:0000313" key="1">
    <source>
        <dbReference type="EMBL" id="KAJ2888618.1"/>
    </source>
</evidence>
<dbReference type="EMBL" id="JANBVB010002003">
    <property type="protein sequence ID" value="KAJ2888618.1"/>
    <property type="molecule type" value="Genomic_DNA"/>
</dbReference>